<feature type="transmembrane region" description="Helical" evidence="5">
    <location>
        <begin position="321"/>
        <end position="344"/>
    </location>
</feature>
<proteinExistence type="predicted"/>
<feature type="transmembrane region" description="Helical" evidence="5">
    <location>
        <begin position="485"/>
        <end position="504"/>
    </location>
</feature>
<dbReference type="SUPFAM" id="SSF48652">
    <property type="entry name" value="Tetraspanin"/>
    <property type="match status" value="1"/>
</dbReference>
<keyword evidence="4 5" id="KW-0472">Membrane</keyword>
<dbReference type="PANTHER" id="PTHR19282">
    <property type="entry name" value="TETRASPANIN"/>
    <property type="match status" value="1"/>
</dbReference>
<name>A0A158R7F9_TAEAS</name>
<feature type="transmembrane region" description="Helical" evidence="5">
    <location>
        <begin position="709"/>
        <end position="725"/>
    </location>
</feature>
<dbReference type="Pfam" id="PF00335">
    <property type="entry name" value="Tetraspanin"/>
    <property type="match status" value="4"/>
</dbReference>
<feature type="transmembrane region" description="Helical" evidence="5">
    <location>
        <begin position="264"/>
        <end position="284"/>
    </location>
</feature>
<evidence type="ECO:0000256" key="4">
    <source>
        <dbReference type="ARBA" id="ARBA00023136"/>
    </source>
</evidence>
<comment type="subcellular location">
    <subcellularLocation>
        <location evidence="1">Membrane</location>
        <topology evidence="1">Multi-pass membrane protein</topology>
    </subcellularLocation>
</comment>
<feature type="transmembrane region" description="Helical" evidence="5">
    <location>
        <begin position="99"/>
        <end position="123"/>
    </location>
</feature>
<feature type="transmembrane region" description="Helical" evidence="5">
    <location>
        <begin position="576"/>
        <end position="598"/>
    </location>
</feature>
<evidence type="ECO:0000313" key="6">
    <source>
        <dbReference type="EMBL" id="VDK32357.1"/>
    </source>
</evidence>
<feature type="transmembrane region" description="Helical" evidence="5">
    <location>
        <begin position="796"/>
        <end position="820"/>
    </location>
</feature>
<evidence type="ECO:0000313" key="7">
    <source>
        <dbReference type="Proteomes" id="UP000282613"/>
    </source>
</evidence>
<feature type="transmembrane region" description="Helical" evidence="5">
    <location>
        <begin position="953"/>
        <end position="976"/>
    </location>
</feature>
<dbReference type="Proteomes" id="UP000282613">
    <property type="component" value="Unassembled WGS sequence"/>
</dbReference>
<evidence type="ECO:0000256" key="2">
    <source>
        <dbReference type="ARBA" id="ARBA00022692"/>
    </source>
</evidence>
<gene>
    <name evidence="6" type="ORF">TASK_LOCUS3790</name>
</gene>
<feature type="transmembrane region" description="Helical" evidence="5">
    <location>
        <begin position="70"/>
        <end position="93"/>
    </location>
</feature>
<evidence type="ECO:0000256" key="3">
    <source>
        <dbReference type="ARBA" id="ARBA00022989"/>
    </source>
</evidence>
<sequence>MYCFLKCARIILAFMDLLLFTAFAAVGILGLLLKYNSQFLQNLLEKATTKWPQKEMQAIVQFIQQYGSGLAVVFIAIGFLVALVALIGLLALLCKNRCLGFIYIALLTILSIIELILIIYLFAIPGNLEKAAFNALNRSLEHFRTNDSLTNATHTLWSVLGSAGGNFCCGLGGYADFDGLGAGLPYPPPCCKRNITEVSEQQPLNLNCTKGEAERQKVGGCGEKIKKFLMKNQRLFLGISCFVLVLQIVTKMGCFLGYVRLTLAILNLLLFIIFTAIGVMGMLLKFNAQFLYNLLEKATTKWPQKELHDVVQFIQTNGSGLAIGFIIIGFVVAVIAFIGVFALFCKNRCLVFTYLTLLTVLSIAELALIIYVFAIPGNLDKITFKMLNKSFEHLRKNDSLTEAVRSLWRAVGTDGNKMCCGLNGYEDFKEMLIIGDALSIHNNLDSTEMHVFDPLSGRGPHYNVRSLQEVEGGILTAPDTEASSLTPLLLTIAFAAVGVIGLLMKYNSNFLYFLLEKATTKWPQKEMQDVVQFIQQYNGRLIPGAAIVFIVLGFAVAIIALIGLTALFYKNRFLGFIYIAFLSIFWAIELALILYFFAIPEHLNKAAFQVLNRSFEHLRTDDSLAEATFSLWIVLGSYGDKYCCGLEGYEDFSGMLASLQYPPPCCRQNITTVNNQQPSHQQCDEQEAELQDVEGCKEKVVEFLNKNKILFVGISCGVLILQIAIDMNCLLGCVRLILAFLNLLLFIAFAVVGVIGLLLKFNSKFLYDLLEKATTKWPQKEMQDIVQFIQSNGSGLAIGFIVLGFAVAIIALIGLFALFCKNRFLGFIYIVLLAVLSVIELGLIIYLFAIPGNLDKAAYKVLNSSFEHLRTNDSLTEPAYTLWTLLGSVGDWLIWSHFIIASLPYPPPCCKVNITTANSAQPPKDCDRNEAEKEDVEGCSKKVEDFLAKHKSLFIGISCGVLVFQIVVLLVMCALYKKWKSD</sequence>
<dbReference type="GO" id="GO:0016020">
    <property type="term" value="C:membrane"/>
    <property type="evidence" value="ECO:0007669"/>
    <property type="project" value="UniProtKB-SubCell"/>
</dbReference>
<reference evidence="6 7" key="2">
    <citation type="submission" date="2018-11" db="EMBL/GenBank/DDBJ databases">
        <authorList>
            <consortium name="Pathogen Informatics"/>
        </authorList>
    </citation>
    <scope>NUCLEOTIDE SEQUENCE [LARGE SCALE GENOMIC DNA]</scope>
</reference>
<feature type="transmembrane region" description="Helical" evidence="5">
    <location>
        <begin position="737"/>
        <end position="759"/>
    </location>
</feature>
<dbReference type="InterPro" id="IPR018499">
    <property type="entry name" value="Tetraspanin/Peripherin"/>
</dbReference>
<dbReference type="AlphaFoldDB" id="A0A158R7F9"/>
<reference evidence="8" key="1">
    <citation type="submission" date="2016-04" db="UniProtKB">
        <authorList>
            <consortium name="WormBaseParasite"/>
        </authorList>
    </citation>
    <scope>IDENTIFICATION</scope>
</reference>
<feature type="transmembrane region" description="Helical" evidence="5">
    <location>
        <begin position="545"/>
        <end position="569"/>
    </location>
</feature>
<feature type="transmembrane region" description="Helical" evidence="5">
    <location>
        <begin position="235"/>
        <end position="258"/>
    </location>
</feature>
<feature type="transmembrane region" description="Helical" evidence="5">
    <location>
        <begin position="827"/>
        <end position="849"/>
    </location>
</feature>
<keyword evidence="7" id="KW-1185">Reference proteome</keyword>
<dbReference type="OrthoDB" id="9972904at2759"/>
<keyword evidence="3 5" id="KW-1133">Transmembrane helix</keyword>
<evidence type="ECO:0000256" key="5">
    <source>
        <dbReference type="SAM" id="Phobius"/>
    </source>
</evidence>
<organism evidence="8">
    <name type="scientific">Taenia asiatica</name>
    <name type="common">Asian tapeworm</name>
    <dbReference type="NCBI Taxonomy" id="60517"/>
    <lineage>
        <taxon>Eukaryota</taxon>
        <taxon>Metazoa</taxon>
        <taxon>Spiralia</taxon>
        <taxon>Lophotrochozoa</taxon>
        <taxon>Platyhelminthes</taxon>
        <taxon>Cestoda</taxon>
        <taxon>Eucestoda</taxon>
        <taxon>Cyclophyllidea</taxon>
        <taxon>Taeniidae</taxon>
        <taxon>Taenia</taxon>
    </lineage>
</organism>
<feature type="transmembrane region" description="Helical" evidence="5">
    <location>
        <begin position="350"/>
        <end position="375"/>
    </location>
</feature>
<dbReference type="EMBL" id="UYRS01018313">
    <property type="protein sequence ID" value="VDK32357.1"/>
    <property type="molecule type" value="Genomic_DNA"/>
</dbReference>
<protein>
    <submittedName>
        <fullName evidence="8">Tetraspanin</fullName>
    </submittedName>
</protein>
<dbReference type="InterPro" id="IPR008952">
    <property type="entry name" value="Tetraspanin_EC2_sf"/>
</dbReference>
<evidence type="ECO:0000256" key="1">
    <source>
        <dbReference type="ARBA" id="ARBA00004141"/>
    </source>
</evidence>
<keyword evidence="2 5" id="KW-0812">Transmembrane</keyword>
<dbReference type="WBParaSite" id="TASK_0000378901-mRNA-1">
    <property type="protein sequence ID" value="TASK_0000378901-mRNA-1"/>
    <property type="gene ID" value="TASK_0000378901"/>
</dbReference>
<feature type="transmembrane region" description="Helical" evidence="5">
    <location>
        <begin position="12"/>
        <end position="33"/>
    </location>
</feature>
<accession>A0A158R7F9</accession>
<dbReference type="STRING" id="60517.A0A158R7F9"/>
<evidence type="ECO:0000313" key="8">
    <source>
        <dbReference type="WBParaSite" id="TASK_0000378901-mRNA-1"/>
    </source>
</evidence>